<feature type="transmembrane region" description="Helical" evidence="5">
    <location>
        <begin position="20"/>
        <end position="43"/>
    </location>
</feature>
<feature type="transmembrane region" description="Helical" evidence="5">
    <location>
        <begin position="408"/>
        <end position="426"/>
    </location>
</feature>
<dbReference type="EMBL" id="JABBGA010000031">
    <property type="protein sequence ID" value="NML28613.1"/>
    <property type="molecule type" value="Genomic_DNA"/>
</dbReference>
<dbReference type="RefSeq" id="WP_169148139.1">
    <property type="nucleotide sequence ID" value="NZ_JABBGA010000031.1"/>
</dbReference>
<accession>A0A848GDX5</accession>
<evidence type="ECO:0000313" key="8">
    <source>
        <dbReference type="Proteomes" id="UP000580043"/>
    </source>
</evidence>
<feature type="transmembrane region" description="Helical" evidence="5">
    <location>
        <begin position="339"/>
        <end position="363"/>
    </location>
</feature>
<comment type="subcellular location">
    <subcellularLocation>
        <location evidence="1">Membrane</location>
        <topology evidence="1">Multi-pass membrane protein</topology>
    </subcellularLocation>
</comment>
<evidence type="ECO:0000256" key="1">
    <source>
        <dbReference type="ARBA" id="ARBA00004141"/>
    </source>
</evidence>
<evidence type="ECO:0000313" key="7">
    <source>
        <dbReference type="EMBL" id="NML28613.1"/>
    </source>
</evidence>
<feature type="transmembrane region" description="Helical" evidence="5">
    <location>
        <begin position="173"/>
        <end position="193"/>
    </location>
</feature>
<dbReference type="InterPro" id="IPR005829">
    <property type="entry name" value="Sugar_transporter_CS"/>
</dbReference>
<organism evidence="7 8">
    <name type="scientific">Zoogloea dura</name>
    <dbReference type="NCBI Taxonomy" id="2728840"/>
    <lineage>
        <taxon>Bacteria</taxon>
        <taxon>Pseudomonadati</taxon>
        <taxon>Pseudomonadota</taxon>
        <taxon>Betaproteobacteria</taxon>
        <taxon>Rhodocyclales</taxon>
        <taxon>Zoogloeaceae</taxon>
        <taxon>Zoogloea</taxon>
    </lineage>
</organism>
<feature type="transmembrane region" description="Helical" evidence="5">
    <location>
        <begin position="292"/>
        <end position="311"/>
    </location>
</feature>
<dbReference type="Proteomes" id="UP000580043">
    <property type="component" value="Unassembled WGS sequence"/>
</dbReference>
<feature type="transmembrane region" description="Helical" evidence="5">
    <location>
        <begin position="85"/>
        <end position="104"/>
    </location>
</feature>
<dbReference type="InterPro" id="IPR036259">
    <property type="entry name" value="MFS_trans_sf"/>
</dbReference>
<proteinExistence type="predicted"/>
<dbReference type="PANTHER" id="PTHR23508:SF10">
    <property type="entry name" value="CARBOXYLIC ACID TRANSPORTER PROTEIN HOMOLOG"/>
    <property type="match status" value="1"/>
</dbReference>
<reference evidence="7 8" key="1">
    <citation type="submission" date="2020-04" db="EMBL/GenBank/DDBJ databases">
        <title>Zoogloea sp. G-4-1-14 isolated from soil.</title>
        <authorList>
            <person name="Dahal R.H."/>
        </authorList>
    </citation>
    <scope>NUCLEOTIDE SEQUENCE [LARGE SCALE GENOMIC DNA]</scope>
    <source>
        <strain evidence="7 8">G-4-1-14</strain>
    </source>
</reference>
<name>A0A848GDX5_9RHOO</name>
<keyword evidence="3 5" id="KW-1133">Transmembrane helix</keyword>
<protein>
    <submittedName>
        <fullName evidence="7">MFS transporter</fullName>
    </submittedName>
</protein>
<feature type="transmembrane region" description="Helical" evidence="5">
    <location>
        <begin position="55"/>
        <end position="73"/>
    </location>
</feature>
<dbReference type="PROSITE" id="PS00217">
    <property type="entry name" value="SUGAR_TRANSPORT_2"/>
    <property type="match status" value="1"/>
</dbReference>
<evidence type="ECO:0000256" key="3">
    <source>
        <dbReference type="ARBA" id="ARBA00022989"/>
    </source>
</evidence>
<dbReference type="Pfam" id="PF07690">
    <property type="entry name" value="MFS_1"/>
    <property type="match status" value="1"/>
</dbReference>
<evidence type="ECO:0000256" key="4">
    <source>
        <dbReference type="ARBA" id="ARBA00023136"/>
    </source>
</evidence>
<dbReference type="GO" id="GO:0005886">
    <property type="term" value="C:plasma membrane"/>
    <property type="evidence" value="ECO:0007669"/>
    <property type="project" value="TreeGrafter"/>
</dbReference>
<feature type="transmembrane region" description="Helical" evidence="5">
    <location>
        <begin position="110"/>
        <end position="131"/>
    </location>
</feature>
<evidence type="ECO:0000256" key="2">
    <source>
        <dbReference type="ARBA" id="ARBA00022692"/>
    </source>
</evidence>
<evidence type="ECO:0000259" key="6">
    <source>
        <dbReference type="PROSITE" id="PS50850"/>
    </source>
</evidence>
<comment type="caution">
    <text evidence="7">The sequence shown here is derived from an EMBL/GenBank/DDBJ whole genome shotgun (WGS) entry which is preliminary data.</text>
</comment>
<dbReference type="AlphaFoldDB" id="A0A848GDX5"/>
<evidence type="ECO:0000256" key="5">
    <source>
        <dbReference type="SAM" id="Phobius"/>
    </source>
</evidence>
<feature type="transmembrane region" description="Helical" evidence="5">
    <location>
        <begin position="375"/>
        <end position="396"/>
    </location>
</feature>
<keyword evidence="8" id="KW-1185">Reference proteome</keyword>
<feature type="transmembrane region" description="Helical" evidence="5">
    <location>
        <begin position="253"/>
        <end position="272"/>
    </location>
</feature>
<keyword evidence="2 5" id="KW-0812">Transmembrane</keyword>
<dbReference type="Gene3D" id="1.20.1250.20">
    <property type="entry name" value="MFS general substrate transporter like domains"/>
    <property type="match status" value="1"/>
</dbReference>
<dbReference type="PANTHER" id="PTHR23508">
    <property type="entry name" value="CARBOXYLIC ACID TRANSPORTER PROTEIN HOMOLOG"/>
    <property type="match status" value="1"/>
</dbReference>
<dbReference type="InterPro" id="IPR020846">
    <property type="entry name" value="MFS_dom"/>
</dbReference>
<feature type="transmembrane region" description="Helical" evidence="5">
    <location>
        <begin position="316"/>
        <end position="333"/>
    </location>
</feature>
<feature type="transmembrane region" description="Helical" evidence="5">
    <location>
        <begin position="143"/>
        <end position="161"/>
    </location>
</feature>
<sequence length="453" mass="47631">MDLREAILTQPMRRFQMGMIALCIVLCMIDGYEVLVMAFVAPHVAKAWSLGPVEVGYLLSAGIFGMAIGATFISPLADRIGRRRHIILCLSLIVIGMGLSAVATDLWQLVAFRAFAGLFIGAIISSLNIIVSEYSSDARRGTVMGIYGMGLPAGVAMGGALTNPLIAEFGWRAPFVFGAVLTALSLLWVLAALPESIEYLIENAPDGALDQYNKIAGKLGYPPAKALPPPLESSEMHVASKALFSGIMLPRTALLWLGYASLTAAFYFANTWTAKLIADATGNAALGGRTGVLIAIGGVLGSLLFAGLTLVIRPRIVTALIMFAGSLAYTLFANNFTDAGLAVVLALAVGACANGGLAAFYAISPFIYPTSVRGTGVGLMIGFGRGVAIIAPIFTGYLLKSAWTPQDIYQFFAAVLVVAGVAVILLDRTYRGLTENPDLPPDTPKGAEHLAAH</sequence>
<dbReference type="GO" id="GO:0046943">
    <property type="term" value="F:carboxylic acid transmembrane transporter activity"/>
    <property type="evidence" value="ECO:0007669"/>
    <property type="project" value="TreeGrafter"/>
</dbReference>
<dbReference type="InterPro" id="IPR011701">
    <property type="entry name" value="MFS"/>
</dbReference>
<dbReference type="SUPFAM" id="SSF103473">
    <property type="entry name" value="MFS general substrate transporter"/>
    <property type="match status" value="1"/>
</dbReference>
<dbReference type="PROSITE" id="PS50850">
    <property type="entry name" value="MFS"/>
    <property type="match status" value="1"/>
</dbReference>
<feature type="domain" description="Major facilitator superfamily (MFS) profile" evidence="6">
    <location>
        <begin position="19"/>
        <end position="431"/>
    </location>
</feature>
<keyword evidence="4 5" id="KW-0472">Membrane</keyword>
<gene>
    <name evidence="7" type="ORF">HHL15_22890</name>
</gene>